<reference evidence="9 10" key="1">
    <citation type="submission" date="2020-08" db="EMBL/GenBank/DDBJ databases">
        <title>Genome public.</title>
        <authorList>
            <person name="Liu C."/>
            <person name="Sun Q."/>
        </authorList>
    </citation>
    <scope>NUCLEOTIDE SEQUENCE [LARGE SCALE GENOMIC DNA]</scope>
    <source>
        <strain evidence="9 10">BX17</strain>
    </source>
</reference>
<evidence type="ECO:0000256" key="6">
    <source>
        <dbReference type="ARBA" id="ARBA00023136"/>
    </source>
</evidence>
<feature type="transmembrane region" description="Helical" evidence="7">
    <location>
        <begin position="319"/>
        <end position="336"/>
    </location>
</feature>
<comment type="similarity">
    <text evidence="2">Belongs to the acyltransferase 3 family.</text>
</comment>
<accession>A0A8I0AFC6</accession>
<dbReference type="Proteomes" id="UP000652847">
    <property type="component" value="Unassembled WGS sequence"/>
</dbReference>
<evidence type="ECO:0000313" key="9">
    <source>
        <dbReference type="EMBL" id="MBC5649665.1"/>
    </source>
</evidence>
<keyword evidence="10" id="KW-1185">Reference proteome</keyword>
<keyword evidence="4 7" id="KW-0812">Transmembrane</keyword>
<evidence type="ECO:0000256" key="7">
    <source>
        <dbReference type="SAM" id="Phobius"/>
    </source>
</evidence>
<keyword evidence="9" id="KW-0012">Acyltransferase</keyword>
<keyword evidence="6 7" id="KW-0472">Membrane</keyword>
<feature type="transmembrane region" description="Helical" evidence="7">
    <location>
        <begin position="124"/>
        <end position="141"/>
    </location>
</feature>
<dbReference type="RefSeq" id="WP_117853451.1">
    <property type="nucleotide sequence ID" value="NZ_JACOOT010000002.1"/>
</dbReference>
<dbReference type="PANTHER" id="PTHR40074:SF2">
    <property type="entry name" value="O-ACETYLTRANSFERASE WECH"/>
    <property type="match status" value="1"/>
</dbReference>
<evidence type="ECO:0000256" key="4">
    <source>
        <dbReference type="ARBA" id="ARBA00022692"/>
    </source>
</evidence>
<feature type="transmembrane region" description="Helical" evidence="7">
    <location>
        <begin position="148"/>
        <end position="166"/>
    </location>
</feature>
<protein>
    <submittedName>
        <fullName evidence="9">Acyltransferase</fullName>
    </submittedName>
</protein>
<feature type="transmembrane region" description="Helical" evidence="7">
    <location>
        <begin position="280"/>
        <end position="299"/>
    </location>
</feature>
<dbReference type="GO" id="GO:0005886">
    <property type="term" value="C:plasma membrane"/>
    <property type="evidence" value="ECO:0007669"/>
    <property type="project" value="UniProtKB-SubCell"/>
</dbReference>
<name>A0A8I0AFC6_9FIRM</name>
<feature type="transmembrane region" description="Helical" evidence="7">
    <location>
        <begin position="178"/>
        <end position="196"/>
    </location>
</feature>
<comment type="caution">
    <text evidence="9">The sequence shown here is derived from an EMBL/GenBank/DDBJ whole genome shotgun (WGS) entry which is preliminary data.</text>
</comment>
<dbReference type="AlphaFoldDB" id="A0A8I0AFC6"/>
<gene>
    <name evidence="9" type="ORF">H8S54_00650</name>
</gene>
<keyword evidence="3" id="KW-1003">Cell membrane</keyword>
<feature type="transmembrane region" description="Helical" evidence="7">
    <location>
        <begin position="247"/>
        <end position="268"/>
    </location>
</feature>
<feature type="transmembrane region" description="Helical" evidence="7">
    <location>
        <begin position="67"/>
        <end position="84"/>
    </location>
</feature>
<dbReference type="Pfam" id="PF01757">
    <property type="entry name" value="Acyl_transf_3"/>
    <property type="match status" value="1"/>
</dbReference>
<evidence type="ECO:0000256" key="5">
    <source>
        <dbReference type="ARBA" id="ARBA00022989"/>
    </source>
</evidence>
<dbReference type="GO" id="GO:0016413">
    <property type="term" value="F:O-acetyltransferase activity"/>
    <property type="evidence" value="ECO:0007669"/>
    <property type="project" value="TreeGrafter"/>
</dbReference>
<evidence type="ECO:0000259" key="8">
    <source>
        <dbReference type="Pfam" id="PF01757"/>
    </source>
</evidence>
<dbReference type="InterPro" id="IPR002656">
    <property type="entry name" value="Acyl_transf_3_dom"/>
</dbReference>
<dbReference type="GO" id="GO:0009246">
    <property type="term" value="P:enterobacterial common antigen biosynthetic process"/>
    <property type="evidence" value="ECO:0007669"/>
    <property type="project" value="TreeGrafter"/>
</dbReference>
<evidence type="ECO:0000313" key="10">
    <source>
        <dbReference type="Proteomes" id="UP000652847"/>
    </source>
</evidence>
<keyword evidence="5 7" id="KW-1133">Transmembrane helix</keyword>
<sequence>MKKQRWTCIDILKCLAALAVVEIHKPLKVQSGAELLILCRFAVPVFFMITGFFYSETVAHRRELKQIGKILTITIGANLFYLIWKVLLALENGNNIKDALLARFEERMPEDFILWNFSPLSPHLWYLQALVYVLVIAFIVEHLGLRKLAYLAVPVLLAGNLIKGNYSLLLLGKDYCHVYYARNFLYCGLPFFWLGCLFGERKEALEGCLDKKKMTLLLGGILVFWNMALMEQRWLTKMNALGTEEEYGGTIFLAVCIFLLFIGWQNFYKENVVTRIMAKIGKDYSMLIYVLHYAVLQALSKCFKGRHTMLARGYRQYGMMFVFAATVVLVAAYGAAKRKLRENSTVKVGNAVLERV</sequence>
<comment type="subcellular location">
    <subcellularLocation>
        <location evidence="1">Cell membrane</location>
        <topology evidence="1">Multi-pass membrane protein</topology>
    </subcellularLocation>
</comment>
<proteinExistence type="inferred from homology"/>
<evidence type="ECO:0000256" key="2">
    <source>
        <dbReference type="ARBA" id="ARBA00007400"/>
    </source>
</evidence>
<keyword evidence="9" id="KW-0808">Transferase</keyword>
<evidence type="ECO:0000256" key="1">
    <source>
        <dbReference type="ARBA" id="ARBA00004651"/>
    </source>
</evidence>
<feature type="transmembrane region" description="Helical" evidence="7">
    <location>
        <begin position="216"/>
        <end position="235"/>
    </location>
</feature>
<feature type="transmembrane region" description="Helical" evidence="7">
    <location>
        <begin position="35"/>
        <end position="55"/>
    </location>
</feature>
<dbReference type="PANTHER" id="PTHR40074">
    <property type="entry name" value="O-ACETYLTRANSFERASE WECH"/>
    <property type="match status" value="1"/>
</dbReference>
<dbReference type="EMBL" id="JACOOT010000002">
    <property type="protein sequence ID" value="MBC5649665.1"/>
    <property type="molecule type" value="Genomic_DNA"/>
</dbReference>
<evidence type="ECO:0000256" key="3">
    <source>
        <dbReference type="ARBA" id="ARBA00022475"/>
    </source>
</evidence>
<organism evidence="9 10">
    <name type="scientific">Blautia segnis</name>
    <dbReference type="NCBI Taxonomy" id="2763030"/>
    <lineage>
        <taxon>Bacteria</taxon>
        <taxon>Bacillati</taxon>
        <taxon>Bacillota</taxon>
        <taxon>Clostridia</taxon>
        <taxon>Lachnospirales</taxon>
        <taxon>Lachnospiraceae</taxon>
        <taxon>Blautia</taxon>
    </lineage>
</organism>
<feature type="domain" description="Acyltransferase 3" evidence="8">
    <location>
        <begin position="8"/>
        <end position="331"/>
    </location>
</feature>